<evidence type="ECO:0000259" key="8">
    <source>
        <dbReference type="PROSITE" id="PS50893"/>
    </source>
</evidence>
<evidence type="ECO:0000256" key="5">
    <source>
        <dbReference type="ARBA" id="ARBA00022741"/>
    </source>
</evidence>
<dbReference type="GO" id="GO:0016887">
    <property type="term" value="F:ATP hydrolysis activity"/>
    <property type="evidence" value="ECO:0007669"/>
    <property type="project" value="InterPro"/>
</dbReference>
<evidence type="ECO:0000256" key="7">
    <source>
        <dbReference type="ARBA" id="ARBA00022970"/>
    </source>
</evidence>
<evidence type="ECO:0000256" key="4">
    <source>
        <dbReference type="ARBA" id="ARBA00022519"/>
    </source>
</evidence>
<dbReference type="GO" id="GO:0015424">
    <property type="term" value="F:ABC-type amino acid transporter activity"/>
    <property type="evidence" value="ECO:0007669"/>
    <property type="project" value="InterPro"/>
</dbReference>
<evidence type="ECO:0000313" key="10">
    <source>
        <dbReference type="Proteomes" id="UP000553948"/>
    </source>
</evidence>
<dbReference type="FunFam" id="3.40.50.300:FF:000020">
    <property type="entry name" value="Amino acid ABC transporter ATP-binding component"/>
    <property type="match status" value="1"/>
</dbReference>
<organism evidence="9 10">
    <name type="scientific">Pseudomonas putida</name>
    <name type="common">Arthrobacter siderocapsulatus</name>
    <dbReference type="NCBI Taxonomy" id="303"/>
    <lineage>
        <taxon>Bacteria</taxon>
        <taxon>Pseudomonadati</taxon>
        <taxon>Pseudomonadota</taxon>
        <taxon>Gammaproteobacteria</taxon>
        <taxon>Pseudomonadales</taxon>
        <taxon>Pseudomonadaceae</taxon>
        <taxon>Pseudomonas</taxon>
    </lineage>
</organism>
<evidence type="ECO:0000256" key="6">
    <source>
        <dbReference type="ARBA" id="ARBA00022840"/>
    </source>
</evidence>
<dbReference type="PIRSF" id="PIRSF039085">
    <property type="entry name" value="ABC_ATPase_HisP"/>
    <property type="match status" value="1"/>
</dbReference>
<accession>A0A7W2QHZ1</accession>
<dbReference type="GO" id="GO:0005524">
    <property type="term" value="F:ATP binding"/>
    <property type="evidence" value="ECO:0007669"/>
    <property type="project" value="UniProtKB-KW"/>
</dbReference>
<keyword evidence="3" id="KW-0813">Transport</keyword>
<comment type="subcellular location">
    <subcellularLocation>
        <location evidence="1">Cell inner membrane</location>
        <topology evidence="1">Peripheral membrane protein</topology>
    </subcellularLocation>
</comment>
<dbReference type="Pfam" id="PF00005">
    <property type="entry name" value="ABC_tran"/>
    <property type="match status" value="1"/>
</dbReference>
<dbReference type="PANTHER" id="PTHR43166">
    <property type="entry name" value="AMINO ACID IMPORT ATP-BINDING PROTEIN"/>
    <property type="match status" value="1"/>
</dbReference>
<dbReference type="Proteomes" id="UP000553948">
    <property type="component" value="Unassembled WGS sequence"/>
</dbReference>
<keyword evidence="5" id="KW-0547">Nucleotide-binding</keyword>
<proteinExistence type="inferred from homology"/>
<keyword evidence="7" id="KW-0029">Amino-acid transport</keyword>
<dbReference type="CDD" id="cd03262">
    <property type="entry name" value="ABC_HisP_GlnQ"/>
    <property type="match status" value="1"/>
</dbReference>
<name>A0A7W2QHZ1_PSEPU</name>
<gene>
    <name evidence="9" type="ORF">H4C47_05825</name>
</gene>
<dbReference type="SUPFAM" id="SSF52540">
    <property type="entry name" value="P-loop containing nucleoside triphosphate hydrolases"/>
    <property type="match status" value="1"/>
</dbReference>
<keyword evidence="4" id="KW-0997">Cell inner membrane</keyword>
<reference evidence="9 10" key="1">
    <citation type="submission" date="2020-07" db="EMBL/GenBank/DDBJ databases">
        <title>Diversity of carbapenemase encoding genes among Pseudomonas putida group clinical isolates in a tertiary Brazilian hospital.</title>
        <authorList>
            <person name="Alberto-Lei F."/>
            <person name="Nodari C.S."/>
            <person name="Streling A.P."/>
            <person name="Paulino J.T."/>
            <person name="Bessa-Neto F.O."/>
            <person name="Cayo R."/>
            <person name="Gales A.C."/>
        </authorList>
    </citation>
    <scope>NUCLEOTIDE SEQUENCE [LARGE SCALE GENOMIC DNA]</scope>
    <source>
        <strain evidence="9 10">12464</strain>
    </source>
</reference>
<evidence type="ECO:0000313" key="9">
    <source>
        <dbReference type="EMBL" id="MBA6115242.1"/>
    </source>
</evidence>
<evidence type="ECO:0000256" key="1">
    <source>
        <dbReference type="ARBA" id="ARBA00004417"/>
    </source>
</evidence>
<dbReference type="EMBL" id="JACGDG010000004">
    <property type="protein sequence ID" value="MBA6115242.1"/>
    <property type="molecule type" value="Genomic_DNA"/>
</dbReference>
<dbReference type="Gene3D" id="3.40.50.300">
    <property type="entry name" value="P-loop containing nucleotide triphosphate hydrolases"/>
    <property type="match status" value="1"/>
</dbReference>
<keyword evidence="4" id="KW-1003">Cell membrane</keyword>
<protein>
    <submittedName>
        <fullName evidence="9">Amino acid ABC transporter ATP-binding protein</fullName>
    </submittedName>
</protein>
<dbReference type="InterPro" id="IPR030679">
    <property type="entry name" value="ABC_ATPase_HisP-typ"/>
</dbReference>
<dbReference type="InterPro" id="IPR027417">
    <property type="entry name" value="P-loop_NTPase"/>
</dbReference>
<dbReference type="GO" id="GO:0005886">
    <property type="term" value="C:plasma membrane"/>
    <property type="evidence" value="ECO:0007669"/>
    <property type="project" value="UniProtKB-SubCell"/>
</dbReference>
<comment type="caution">
    <text evidence="9">The sequence shown here is derived from an EMBL/GenBank/DDBJ whole genome shotgun (WGS) entry which is preliminary data.</text>
</comment>
<dbReference type="PANTHER" id="PTHR43166:SF4">
    <property type="entry name" value="PHOSPHONATES IMPORT ATP-BINDING PROTEIN PHNC"/>
    <property type="match status" value="1"/>
</dbReference>
<sequence>MTMSTNSTQQALIRVDRVCKSYGAANVLKGVSVEFKPGEVVAILGASGSGKSTFLRLLNRLERHEQGTIVIDGIEVIDKPANLATLRREVGMVFQSFNLFPHMTVLENICLAPRKVKGLSKAQAQQNAEKLLKRVGMGDHAHKHPSMLSGGQQQRVAIARALAMEPRILLFDEPTSALDPEMVSEVLDVMKTLAASGMTMLIVTHEMGFASEVADRIIFFSQGKIEEDLPPKDFFGTCNNPKVKSFLGKVLQPSVAG</sequence>
<dbReference type="InterPro" id="IPR017871">
    <property type="entry name" value="ABC_transporter-like_CS"/>
</dbReference>
<dbReference type="SMART" id="SM00382">
    <property type="entry name" value="AAA"/>
    <property type="match status" value="1"/>
</dbReference>
<keyword evidence="4" id="KW-0472">Membrane</keyword>
<dbReference type="InterPro" id="IPR003439">
    <property type="entry name" value="ABC_transporter-like_ATP-bd"/>
</dbReference>
<comment type="similarity">
    <text evidence="2">Belongs to the ABC transporter superfamily.</text>
</comment>
<feature type="domain" description="ABC transporter" evidence="8">
    <location>
        <begin position="13"/>
        <end position="247"/>
    </location>
</feature>
<dbReference type="PROSITE" id="PS50893">
    <property type="entry name" value="ABC_TRANSPORTER_2"/>
    <property type="match status" value="1"/>
</dbReference>
<dbReference type="InterPro" id="IPR003593">
    <property type="entry name" value="AAA+_ATPase"/>
</dbReference>
<dbReference type="PROSITE" id="PS00211">
    <property type="entry name" value="ABC_TRANSPORTER_1"/>
    <property type="match status" value="1"/>
</dbReference>
<dbReference type="InterPro" id="IPR050086">
    <property type="entry name" value="MetN_ABC_transporter-like"/>
</dbReference>
<dbReference type="AlphaFoldDB" id="A0A7W2QHZ1"/>
<keyword evidence="6 9" id="KW-0067">ATP-binding</keyword>
<evidence type="ECO:0000256" key="2">
    <source>
        <dbReference type="ARBA" id="ARBA00005417"/>
    </source>
</evidence>
<evidence type="ECO:0000256" key="3">
    <source>
        <dbReference type="ARBA" id="ARBA00022448"/>
    </source>
</evidence>